<keyword evidence="1" id="KW-0732">Signal</keyword>
<comment type="caution">
    <text evidence="2">The sequence shown here is derived from an EMBL/GenBank/DDBJ whole genome shotgun (WGS) entry which is preliminary data.</text>
</comment>
<proteinExistence type="predicted"/>
<dbReference type="Proteomes" id="UP001595722">
    <property type="component" value="Unassembled WGS sequence"/>
</dbReference>
<feature type="chain" id="PRO_5045926979" description="ABC transporter substrate-binding protein" evidence="1">
    <location>
        <begin position="27"/>
        <end position="293"/>
    </location>
</feature>
<evidence type="ECO:0000313" key="3">
    <source>
        <dbReference type="Proteomes" id="UP001595722"/>
    </source>
</evidence>
<reference evidence="3" key="1">
    <citation type="journal article" date="2019" name="Int. J. Syst. Evol. Microbiol.">
        <title>The Global Catalogue of Microorganisms (GCM) 10K type strain sequencing project: providing services to taxonomists for standard genome sequencing and annotation.</title>
        <authorList>
            <consortium name="The Broad Institute Genomics Platform"/>
            <consortium name="The Broad Institute Genome Sequencing Center for Infectious Disease"/>
            <person name="Wu L."/>
            <person name="Ma J."/>
        </authorList>
    </citation>
    <scope>NUCLEOTIDE SEQUENCE [LARGE SCALE GENOMIC DNA]</scope>
    <source>
        <strain evidence="3">KCTC 42424</strain>
    </source>
</reference>
<dbReference type="RefSeq" id="WP_376864441.1">
    <property type="nucleotide sequence ID" value="NZ_JBHRYB010000001.1"/>
</dbReference>
<gene>
    <name evidence="2" type="ORF">ACFOMG_02060</name>
</gene>
<protein>
    <recommendedName>
        <fullName evidence="4">ABC transporter substrate-binding protein</fullName>
    </recommendedName>
</protein>
<evidence type="ECO:0000256" key="1">
    <source>
        <dbReference type="SAM" id="SignalP"/>
    </source>
</evidence>
<keyword evidence="3" id="KW-1185">Reference proteome</keyword>
<organism evidence="2 3">
    <name type="scientific">Bacterioplanoides pacificum</name>
    <dbReference type="NCBI Taxonomy" id="1171596"/>
    <lineage>
        <taxon>Bacteria</taxon>
        <taxon>Pseudomonadati</taxon>
        <taxon>Pseudomonadota</taxon>
        <taxon>Gammaproteobacteria</taxon>
        <taxon>Oceanospirillales</taxon>
        <taxon>Oceanospirillaceae</taxon>
        <taxon>Bacterioplanoides</taxon>
    </lineage>
</organism>
<name>A0ABV7VMY8_9GAMM</name>
<dbReference type="Gene3D" id="3.40.50.2300">
    <property type="match status" value="1"/>
</dbReference>
<sequence length="293" mass="32477">MEATHHMIRLLLLSIWLSVWASPSLAADIAVVSHKPLNSITQLASAISDQTGLSAEVRLIHEKTDWQQYRAVVLAGAQALQQWQERDVPAVAVFVSRQHVRQSSLTLASALYIEPPLERQIALAKAILGPDRPLGILAANPQQLETRRYAGKPLTSALITPYFVDQSPSLNRALIESLRDNSALIGVYDPGLFSSANIKNILITAYRQNKPLIGPSSAYIKAGALATTYSDLDDVVQRLREILLTGLKENIWPEAGYNPYFKVRYNQQVGRSLNLLLPDQDALQQQLQQLEGR</sequence>
<accession>A0ABV7VMY8</accession>
<evidence type="ECO:0000313" key="2">
    <source>
        <dbReference type="EMBL" id="MFC3678896.1"/>
    </source>
</evidence>
<evidence type="ECO:0008006" key="4">
    <source>
        <dbReference type="Google" id="ProtNLM"/>
    </source>
</evidence>
<dbReference type="EMBL" id="JBHRYB010000001">
    <property type="protein sequence ID" value="MFC3678896.1"/>
    <property type="molecule type" value="Genomic_DNA"/>
</dbReference>
<feature type="signal peptide" evidence="1">
    <location>
        <begin position="1"/>
        <end position="26"/>
    </location>
</feature>